<dbReference type="Gene3D" id="1.10.10.10">
    <property type="entry name" value="Winged helix-like DNA-binding domain superfamily/Winged helix DNA-binding domain"/>
    <property type="match status" value="1"/>
</dbReference>
<reference evidence="5" key="1">
    <citation type="submission" date="2018-05" db="EMBL/GenBank/DDBJ databases">
        <title>Reclassification of Methylarcula marina and Methylarcula terricola as Paracoccus methylarcula sp.nov., comb.nov. and Paracoccus terricola comb.nov.</title>
        <authorList>
            <person name="Shmareva M.N."/>
            <person name="Doronina N.V."/>
            <person name="Vasilenko O.V."/>
            <person name="Tarlachkov S.V."/>
            <person name="Trotsenko Y.A."/>
        </authorList>
    </citation>
    <scope>NUCLEOTIDE SEQUENCE [LARGE SCALE GENOMIC DNA]</scope>
    <source>
        <strain evidence="5">VKM B-2159</strain>
    </source>
</reference>
<dbReference type="OrthoDB" id="9782219at2"/>
<dbReference type="Pfam" id="PF01638">
    <property type="entry name" value="HxlR"/>
    <property type="match status" value="1"/>
</dbReference>
<feature type="domain" description="HTH hxlR-type" evidence="4">
    <location>
        <begin position="16"/>
        <end position="109"/>
    </location>
</feature>
<organism evidence="5 6">
    <name type="scientific">Paracoccus methylarcula</name>
    <dbReference type="NCBI Taxonomy" id="72022"/>
    <lineage>
        <taxon>Bacteria</taxon>
        <taxon>Pseudomonadati</taxon>
        <taxon>Pseudomonadota</taxon>
        <taxon>Alphaproteobacteria</taxon>
        <taxon>Rhodobacterales</taxon>
        <taxon>Paracoccaceae</taxon>
        <taxon>Paracoccus</taxon>
    </lineage>
</organism>
<keyword evidence="1" id="KW-0805">Transcription regulation</keyword>
<dbReference type="Proteomes" id="UP000238137">
    <property type="component" value="Unassembled WGS sequence"/>
</dbReference>
<dbReference type="SUPFAM" id="SSF55718">
    <property type="entry name" value="SCP-like"/>
    <property type="match status" value="1"/>
</dbReference>
<dbReference type="RefSeq" id="WP_106691428.1">
    <property type="nucleotide sequence ID" value="NZ_PXNQ02000006.1"/>
</dbReference>
<dbReference type="InterPro" id="IPR036390">
    <property type="entry name" value="WH_DNA-bd_sf"/>
</dbReference>
<keyword evidence="6" id="KW-1185">Reference proteome</keyword>
<dbReference type="AlphaFoldDB" id="A0A422QWQ2"/>
<dbReference type="EMBL" id="PXNQ02000006">
    <property type="protein sequence ID" value="RNF34384.1"/>
    <property type="molecule type" value="Genomic_DNA"/>
</dbReference>
<keyword evidence="2" id="KW-0238">DNA-binding</keyword>
<dbReference type="PANTHER" id="PTHR33204">
    <property type="entry name" value="TRANSCRIPTIONAL REGULATOR, MARR FAMILY"/>
    <property type="match status" value="1"/>
</dbReference>
<evidence type="ECO:0000313" key="5">
    <source>
        <dbReference type="EMBL" id="RNF34384.1"/>
    </source>
</evidence>
<name>A0A422QWQ2_9RHOB</name>
<sequence>MPDYPKASPMRYDEGSPEAHALNLVGDRWPLLVVRELIFAPKRFQRIRAGLPGISANVLSRRLAQLGAAGVIVHDEKQRFYALTEIGRELLPVIHELCRWAVAVPGHDLFRFISPTALMISMNAVLVPERARGREAIAGFDFGSEAFEVRLTGGKLQVIAVNCPETPFVLSGNGNGLAEGILGAVPLPELMAKGMVSVSGDVAAASEFLSLFNMRQAS</sequence>
<dbReference type="InterPro" id="IPR036388">
    <property type="entry name" value="WH-like_DNA-bd_sf"/>
</dbReference>
<evidence type="ECO:0000256" key="1">
    <source>
        <dbReference type="ARBA" id="ARBA00023015"/>
    </source>
</evidence>
<dbReference type="InterPro" id="IPR036527">
    <property type="entry name" value="SCP2_sterol-bd_dom_sf"/>
</dbReference>
<evidence type="ECO:0000259" key="4">
    <source>
        <dbReference type="PROSITE" id="PS51118"/>
    </source>
</evidence>
<protein>
    <submittedName>
        <fullName evidence="5">Transcriptional regulator</fullName>
    </submittedName>
</protein>
<dbReference type="SUPFAM" id="SSF46785">
    <property type="entry name" value="Winged helix' DNA-binding domain"/>
    <property type="match status" value="1"/>
</dbReference>
<dbReference type="InterPro" id="IPR002577">
    <property type="entry name" value="HTH_HxlR"/>
</dbReference>
<dbReference type="GO" id="GO:0003677">
    <property type="term" value="F:DNA binding"/>
    <property type="evidence" value="ECO:0007669"/>
    <property type="project" value="UniProtKB-KW"/>
</dbReference>
<gene>
    <name evidence="5" type="ORF">A7A09_010825</name>
</gene>
<dbReference type="Gene3D" id="3.30.1050.10">
    <property type="entry name" value="SCP2 sterol-binding domain"/>
    <property type="match status" value="1"/>
</dbReference>
<comment type="caution">
    <text evidence="5">The sequence shown here is derived from an EMBL/GenBank/DDBJ whole genome shotgun (WGS) entry which is preliminary data.</text>
</comment>
<dbReference type="PANTHER" id="PTHR33204:SF18">
    <property type="entry name" value="TRANSCRIPTIONAL REGULATORY PROTEIN"/>
    <property type="match status" value="1"/>
</dbReference>
<evidence type="ECO:0000256" key="2">
    <source>
        <dbReference type="ARBA" id="ARBA00023125"/>
    </source>
</evidence>
<keyword evidence="3" id="KW-0804">Transcription</keyword>
<evidence type="ECO:0000256" key="3">
    <source>
        <dbReference type="ARBA" id="ARBA00023163"/>
    </source>
</evidence>
<proteinExistence type="predicted"/>
<dbReference type="PROSITE" id="PS51118">
    <property type="entry name" value="HTH_HXLR"/>
    <property type="match status" value="1"/>
</dbReference>
<evidence type="ECO:0000313" key="6">
    <source>
        <dbReference type="Proteomes" id="UP000238137"/>
    </source>
</evidence>
<accession>A0A422QWQ2</accession>